<organism evidence="1 2">
    <name type="scientific">Lysobacter enzymogenes</name>
    <dbReference type="NCBI Taxonomy" id="69"/>
    <lineage>
        <taxon>Bacteria</taxon>
        <taxon>Pseudomonadati</taxon>
        <taxon>Pseudomonadota</taxon>
        <taxon>Gammaproteobacteria</taxon>
        <taxon>Lysobacterales</taxon>
        <taxon>Lysobacteraceae</taxon>
        <taxon>Lysobacter</taxon>
    </lineage>
</organism>
<protein>
    <submittedName>
        <fullName evidence="1">Uncharacterized protein</fullName>
    </submittedName>
</protein>
<accession>A0A0S2DJ14</accession>
<dbReference type="KEGG" id="lez:GLE_3178"/>
<evidence type="ECO:0000313" key="1">
    <source>
        <dbReference type="EMBL" id="ALN58524.1"/>
    </source>
</evidence>
<gene>
    <name evidence="1" type="ORF">GLE_3178</name>
</gene>
<name>A0A0S2DJ14_LYSEN</name>
<evidence type="ECO:0000313" key="2">
    <source>
        <dbReference type="Proteomes" id="UP000061569"/>
    </source>
</evidence>
<sequence length="69" mass="7646">MPGRRPRRGLRRSRRPDFGLRAFGLHDFGQHDFSLRSSSQLHRFASPPAVRLAPGGVGPFAVRSRAAPP</sequence>
<reference evidence="1 2" key="1">
    <citation type="submission" date="2015-11" db="EMBL/GenBank/DDBJ databases">
        <title>Genome sequences of Lysobacter enzymogenes strain C3 and Lysobacter antibioticus ATCC 29479.</title>
        <authorList>
            <person name="Kobayashi D.Y."/>
        </authorList>
    </citation>
    <scope>NUCLEOTIDE SEQUENCE [LARGE SCALE GENOMIC DNA]</scope>
    <source>
        <strain evidence="1 2">C3</strain>
    </source>
</reference>
<proteinExistence type="predicted"/>
<dbReference type="PATRIC" id="fig|69.6.peg.3133"/>
<dbReference type="STRING" id="69.GLE_3178"/>
<dbReference type="Proteomes" id="UP000061569">
    <property type="component" value="Chromosome"/>
</dbReference>
<dbReference type="AlphaFoldDB" id="A0A0S2DJ14"/>
<dbReference type="EMBL" id="CP013140">
    <property type="protein sequence ID" value="ALN58524.1"/>
    <property type="molecule type" value="Genomic_DNA"/>
</dbReference>